<feature type="region of interest" description="Disordered" evidence="1">
    <location>
        <begin position="203"/>
        <end position="226"/>
    </location>
</feature>
<dbReference type="EMBL" id="KN822989">
    <property type="protein sequence ID" value="KIO28886.1"/>
    <property type="molecule type" value="Genomic_DNA"/>
</dbReference>
<dbReference type="Proteomes" id="UP000054248">
    <property type="component" value="Unassembled WGS sequence"/>
</dbReference>
<protein>
    <submittedName>
        <fullName evidence="3">Uncharacterized protein</fullName>
    </submittedName>
</protein>
<feature type="compositionally biased region" description="Basic and acidic residues" evidence="1">
    <location>
        <begin position="203"/>
        <end position="216"/>
    </location>
</feature>
<feature type="transmembrane region" description="Helical" evidence="2">
    <location>
        <begin position="67"/>
        <end position="86"/>
    </location>
</feature>
<evidence type="ECO:0000256" key="2">
    <source>
        <dbReference type="SAM" id="Phobius"/>
    </source>
</evidence>
<dbReference type="AlphaFoldDB" id="A0A0C3QM82"/>
<keyword evidence="2" id="KW-1133">Transmembrane helix</keyword>
<evidence type="ECO:0000313" key="4">
    <source>
        <dbReference type="Proteomes" id="UP000054248"/>
    </source>
</evidence>
<dbReference type="OrthoDB" id="3206862at2759"/>
<dbReference type="HOGENOM" id="CLU_934451_0_0_1"/>
<keyword evidence="2" id="KW-0812">Transmembrane</keyword>
<accession>A0A0C3QM82</accession>
<reference evidence="3 4" key="1">
    <citation type="submission" date="2014-04" db="EMBL/GenBank/DDBJ databases">
        <authorList>
            <consortium name="DOE Joint Genome Institute"/>
            <person name="Kuo A."/>
            <person name="Girlanda M."/>
            <person name="Perotto S."/>
            <person name="Kohler A."/>
            <person name="Nagy L.G."/>
            <person name="Floudas D."/>
            <person name="Copeland A."/>
            <person name="Barry K.W."/>
            <person name="Cichocki N."/>
            <person name="Veneault-Fourrey C."/>
            <person name="LaButti K."/>
            <person name="Lindquist E.A."/>
            <person name="Lipzen A."/>
            <person name="Lundell T."/>
            <person name="Morin E."/>
            <person name="Murat C."/>
            <person name="Sun H."/>
            <person name="Tunlid A."/>
            <person name="Henrissat B."/>
            <person name="Grigoriev I.V."/>
            <person name="Hibbett D.S."/>
            <person name="Martin F."/>
            <person name="Nordberg H.P."/>
            <person name="Cantor M.N."/>
            <person name="Hua S.X."/>
        </authorList>
    </citation>
    <scope>NUCLEOTIDE SEQUENCE [LARGE SCALE GENOMIC DNA]</scope>
    <source>
        <strain evidence="3 4">MUT 4182</strain>
    </source>
</reference>
<reference evidence="4" key="2">
    <citation type="submission" date="2015-01" db="EMBL/GenBank/DDBJ databases">
        <title>Evolutionary Origins and Diversification of the Mycorrhizal Mutualists.</title>
        <authorList>
            <consortium name="DOE Joint Genome Institute"/>
            <consortium name="Mycorrhizal Genomics Consortium"/>
            <person name="Kohler A."/>
            <person name="Kuo A."/>
            <person name="Nagy L.G."/>
            <person name="Floudas D."/>
            <person name="Copeland A."/>
            <person name="Barry K.W."/>
            <person name="Cichocki N."/>
            <person name="Veneault-Fourrey C."/>
            <person name="LaButti K."/>
            <person name="Lindquist E.A."/>
            <person name="Lipzen A."/>
            <person name="Lundell T."/>
            <person name="Morin E."/>
            <person name="Murat C."/>
            <person name="Riley R."/>
            <person name="Ohm R."/>
            <person name="Sun H."/>
            <person name="Tunlid A."/>
            <person name="Henrissat B."/>
            <person name="Grigoriev I.V."/>
            <person name="Hibbett D.S."/>
            <person name="Martin F."/>
        </authorList>
    </citation>
    <scope>NUCLEOTIDE SEQUENCE [LARGE SCALE GENOMIC DNA]</scope>
    <source>
        <strain evidence="4">MUT 4182</strain>
    </source>
</reference>
<gene>
    <name evidence="3" type="ORF">M407DRAFT_175589</name>
</gene>
<sequence length="298" mass="33204">MSTTPLMSEFPEDKKQHFPIDESDVELTVGGQAAPQGRCGGCFWSRFRRSRCNANGEPKPRSPIRRAIRWFLTICLLLGLVGFFTAKHHVHKFKKMHPIICVPITDATTTVELPLANFRTHLSLHPSLTSNDVKITHSDKVANHTVAISFDLPKDTELRDAEDDAKYFACHIAGPKFVSLGVHAKHTPPKDGDFKHHRVMMKEHDDHPAPPHDGPHHPPHRHHPHGPFVKATSTTITFPAAAAGHPRSISFRGPTGWFGHGRFGHGCMKKQIKMAIAKAVREEKAAKEAFIAVEEEAM</sequence>
<keyword evidence="4" id="KW-1185">Reference proteome</keyword>
<proteinExistence type="predicted"/>
<name>A0A0C3QM82_9AGAM</name>
<organism evidence="3 4">
    <name type="scientific">Tulasnella calospora MUT 4182</name>
    <dbReference type="NCBI Taxonomy" id="1051891"/>
    <lineage>
        <taxon>Eukaryota</taxon>
        <taxon>Fungi</taxon>
        <taxon>Dikarya</taxon>
        <taxon>Basidiomycota</taxon>
        <taxon>Agaricomycotina</taxon>
        <taxon>Agaricomycetes</taxon>
        <taxon>Cantharellales</taxon>
        <taxon>Tulasnellaceae</taxon>
        <taxon>Tulasnella</taxon>
    </lineage>
</organism>
<evidence type="ECO:0000256" key="1">
    <source>
        <dbReference type="SAM" id="MobiDB-lite"/>
    </source>
</evidence>
<evidence type="ECO:0000313" key="3">
    <source>
        <dbReference type="EMBL" id="KIO28886.1"/>
    </source>
</evidence>
<keyword evidence="2" id="KW-0472">Membrane</keyword>